<keyword evidence="3" id="KW-0067">ATP-binding</keyword>
<proteinExistence type="predicted"/>
<dbReference type="PATRIC" id="fig|742734.4.peg.5730"/>
<dbReference type="SUPFAM" id="SSF52540">
    <property type="entry name" value="P-loop containing nucleoside triphosphate hydrolases"/>
    <property type="match status" value="1"/>
</dbReference>
<reference evidence="5 6" key="1">
    <citation type="submission" date="2011-04" db="EMBL/GenBank/DDBJ databases">
        <title>The Genome Sequence of Clostridium citroniae WAL-19142.</title>
        <authorList>
            <consortium name="The Broad Institute Genome Sequencing Platform"/>
            <person name="Earl A."/>
            <person name="Ward D."/>
            <person name="Feldgarden M."/>
            <person name="Gevers D."/>
            <person name="Warren Y.A."/>
            <person name="Tyrrell K.L."/>
            <person name="Citron D.M."/>
            <person name="Goldstein E.J."/>
            <person name="Daigneault M."/>
            <person name="Allen-Vercoe E."/>
            <person name="Young S.K."/>
            <person name="Zeng Q."/>
            <person name="Gargeya S."/>
            <person name="Fitzgerald M."/>
            <person name="Haas B."/>
            <person name="Abouelleil A."/>
            <person name="Alvarado L."/>
            <person name="Arachchi H.M."/>
            <person name="Berlin A."/>
            <person name="Brown A."/>
            <person name="Chapman S.B."/>
            <person name="Chen Z."/>
            <person name="Dunbar C."/>
            <person name="Freedman E."/>
            <person name="Gearin G."/>
            <person name="Gellesch M."/>
            <person name="Goldberg J."/>
            <person name="Griggs A."/>
            <person name="Gujja S."/>
            <person name="Heilman E.R."/>
            <person name="Heiman D."/>
            <person name="Howarth C."/>
            <person name="Larson L."/>
            <person name="Lui A."/>
            <person name="MacDonald P.J."/>
            <person name="Mehta T."/>
            <person name="Montmayeur A."/>
            <person name="Murphy C."/>
            <person name="Neiman D."/>
            <person name="Pearson M."/>
            <person name="Priest M."/>
            <person name="Roberts A."/>
            <person name="Saif S."/>
            <person name="Shea T."/>
            <person name="Shenoy N."/>
            <person name="Sisk P."/>
            <person name="Stolte C."/>
            <person name="Sykes S."/>
            <person name="White J."/>
            <person name="Yandava C."/>
            <person name="Wortman J."/>
            <person name="Nusbaum C."/>
            <person name="Birren B."/>
        </authorList>
    </citation>
    <scope>NUCLEOTIDE SEQUENCE [LARGE SCALE GENOMIC DNA]</scope>
    <source>
        <strain evidence="5 6">WAL-19142</strain>
    </source>
</reference>
<sequence>MIPKLEVSGVSYSYHSLDGETLALSNISFDVSVGEFIAIVGPSGCGKSTLLSMLSGLTQPEKGTIKMDGVPLSESHSAIGYMLQKDHLFEWRNIFSNISLGLEIQKRLDEPARLELLEMMAAYGLAGFEYAKPSELSGGMRQRAALIRTLALKPDILLLDEPFSALDYQTRLSVCDDISSIIRKTHKTAILVTHDLSEAISVADRIIVLSPRPGRVKTVLSIEFPDGCIRSLDRRNCPEFSNYFNTVWKELKTYES</sequence>
<evidence type="ECO:0000259" key="4">
    <source>
        <dbReference type="PROSITE" id="PS50893"/>
    </source>
</evidence>
<evidence type="ECO:0000256" key="2">
    <source>
        <dbReference type="ARBA" id="ARBA00022741"/>
    </source>
</evidence>
<dbReference type="InterPro" id="IPR003439">
    <property type="entry name" value="ABC_transporter-like_ATP-bd"/>
</dbReference>
<dbReference type="AlphaFoldDB" id="A0A0J9E929"/>
<gene>
    <name evidence="5" type="ORF">HMPREF9470_05356</name>
</gene>
<name>A0A0J9E929_9FIRM</name>
<evidence type="ECO:0000256" key="1">
    <source>
        <dbReference type="ARBA" id="ARBA00022448"/>
    </source>
</evidence>
<evidence type="ECO:0000256" key="3">
    <source>
        <dbReference type="ARBA" id="ARBA00022840"/>
    </source>
</evidence>
<dbReference type="Proteomes" id="UP000037392">
    <property type="component" value="Unassembled WGS sequence"/>
</dbReference>
<evidence type="ECO:0000313" key="6">
    <source>
        <dbReference type="Proteomes" id="UP000037392"/>
    </source>
</evidence>
<dbReference type="InterPro" id="IPR050166">
    <property type="entry name" value="ABC_transporter_ATP-bind"/>
</dbReference>
<dbReference type="GO" id="GO:0005524">
    <property type="term" value="F:ATP binding"/>
    <property type="evidence" value="ECO:0007669"/>
    <property type="project" value="UniProtKB-KW"/>
</dbReference>
<dbReference type="PANTHER" id="PTHR42788">
    <property type="entry name" value="TAURINE IMPORT ATP-BINDING PROTEIN-RELATED"/>
    <property type="match status" value="1"/>
</dbReference>
<dbReference type="Gene3D" id="3.40.50.300">
    <property type="entry name" value="P-loop containing nucleotide triphosphate hydrolases"/>
    <property type="match status" value="1"/>
</dbReference>
<dbReference type="GO" id="GO:0016887">
    <property type="term" value="F:ATP hydrolysis activity"/>
    <property type="evidence" value="ECO:0007669"/>
    <property type="project" value="InterPro"/>
</dbReference>
<dbReference type="PROSITE" id="PS50893">
    <property type="entry name" value="ABC_TRANSPORTER_2"/>
    <property type="match status" value="1"/>
</dbReference>
<comment type="caution">
    <text evidence="5">The sequence shown here is derived from an EMBL/GenBank/DDBJ whole genome shotgun (WGS) entry which is preliminary data.</text>
</comment>
<protein>
    <recommendedName>
        <fullName evidence="4">ABC transporter domain-containing protein</fullName>
    </recommendedName>
</protein>
<keyword evidence="1" id="KW-0813">Transport</keyword>
<dbReference type="SMART" id="SM00382">
    <property type="entry name" value="AAA"/>
    <property type="match status" value="1"/>
</dbReference>
<keyword evidence="2" id="KW-0547">Nucleotide-binding</keyword>
<organism evidence="5 6">
    <name type="scientific">[Clostridium] citroniae WAL-19142</name>
    <dbReference type="NCBI Taxonomy" id="742734"/>
    <lineage>
        <taxon>Bacteria</taxon>
        <taxon>Bacillati</taxon>
        <taxon>Bacillota</taxon>
        <taxon>Clostridia</taxon>
        <taxon>Lachnospirales</taxon>
        <taxon>Lachnospiraceae</taxon>
        <taxon>Enterocloster</taxon>
    </lineage>
</organism>
<dbReference type="PROSITE" id="PS00211">
    <property type="entry name" value="ABC_TRANSPORTER_1"/>
    <property type="match status" value="1"/>
</dbReference>
<evidence type="ECO:0000313" key="5">
    <source>
        <dbReference type="EMBL" id="KMW12200.1"/>
    </source>
</evidence>
<dbReference type="EMBL" id="ADLK01000052">
    <property type="protein sequence ID" value="KMW12200.1"/>
    <property type="molecule type" value="Genomic_DNA"/>
</dbReference>
<dbReference type="CDD" id="cd03293">
    <property type="entry name" value="ABC_NrtD_SsuB_transporters"/>
    <property type="match status" value="1"/>
</dbReference>
<dbReference type="PANTHER" id="PTHR42788:SF21">
    <property type="entry name" value="ABC TRANSPORTER ATP-BINDING PROTEIN"/>
    <property type="match status" value="1"/>
</dbReference>
<dbReference type="InterPro" id="IPR003593">
    <property type="entry name" value="AAA+_ATPase"/>
</dbReference>
<dbReference type="InterPro" id="IPR027417">
    <property type="entry name" value="P-loop_NTPase"/>
</dbReference>
<dbReference type="GeneID" id="93166481"/>
<dbReference type="InterPro" id="IPR017871">
    <property type="entry name" value="ABC_transporter-like_CS"/>
</dbReference>
<dbReference type="Pfam" id="PF00005">
    <property type="entry name" value="ABC_tran"/>
    <property type="match status" value="1"/>
</dbReference>
<accession>A0A0J9E929</accession>
<dbReference type="RefSeq" id="WP_045093735.1">
    <property type="nucleotide sequence ID" value="NZ_KQ235886.1"/>
</dbReference>
<dbReference type="OrthoDB" id="9801958at2"/>
<feature type="domain" description="ABC transporter" evidence="4">
    <location>
        <begin position="5"/>
        <end position="236"/>
    </location>
</feature>